<dbReference type="InterPro" id="IPR027417">
    <property type="entry name" value="P-loop_NTPase"/>
</dbReference>
<dbReference type="Gene3D" id="1.25.40.10">
    <property type="entry name" value="Tetratricopeptide repeat domain"/>
    <property type="match status" value="2"/>
</dbReference>
<evidence type="ECO:0000313" key="2">
    <source>
        <dbReference type="EMBL" id="KAK7713041.1"/>
    </source>
</evidence>
<dbReference type="EMBL" id="JAKNSF020000130">
    <property type="protein sequence ID" value="KAK7713041.1"/>
    <property type="molecule type" value="Genomic_DNA"/>
</dbReference>
<gene>
    <name evidence="2" type="ORF">SLS63_012184</name>
</gene>
<name>A0ABR1NRV2_DIAER</name>
<comment type="caution">
    <text evidence="2">The sequence shown here is derived from an EMBL/GenBank/DDBJ whole genome shotgun (WGS) entry which is preliminary data.</text>
</comment>
<evidence type="ECO:0000259" key="1">
    <source>
        <dbReference type="Pfam" id="PF00931"/>
    </source>
</evidence>
<proteinExistence type="predicted"/>
<dbReference type="Pfam" id="PF13424">
    <property type="entry name" value="TPR_12"/>
    <property type="match status" value="1"/>
</dbReference>
<dbReference type="InterPro" id="IPR011990">
    <property type="entry name" value="TPR-like_helical_dom_sf"/>
</dbReference>
<keyword evidence="3" id="KW-1185">Reference proteome</keyword>
<protein>
    <recommendedName>
        <fullName evidence="1">NB-ARC domain-containing protein</fullName>
    </recommendedName>
</protein>
<evidence type="ECO:0000313" key="3">
    <source>
        <dbReference type="Proteomes" id="UP001430848"/>
    </source>
</evidence>
<sequence>MDEVEASINHLKNIASVMNPPLFAHFERLESERRARQDELASSLDASDDLADYPVNLLPMAHLSAVFQGREEVLLRIDEALEGPDNKLRSVLIHGLGGVGKTQTALHYAHRNASKYDAIFWVRSETTLSIKASMTNIARSLKLPGSMREDCNDELNFLMVQSWFRTQAARKNGRKWLMIFDNVESIEDIDSKYVPTTGGAVIITSRRPDNALPKSSEVSLKPFPVEAATKVLSDSMRYPSSQVLNDQDRDALEALATKVDGLPIGLRVIAGLMNVHARKNTTASKFLKMYNKGAVKIWFLSFEQLDKSGEEKEEARILLGILALLCPDGVPQSLFGADVADVDAPPELLLICEDEFGIDTASVDLAQMALADLDGPNITVHRLVQDAYIDYLLESGGHRLEAAFASAIHLLQKRFPRQINGRPMHGEWQKCRELIEHVRWLAERFSDVRAMRKEFPIPKSLAELLKHCAWYLFEMADHRTALHLLEIAQNACADKSSELYAHLLNTVGCCSFELNDLQLCRQKWEEALTLRKSWAKKNVPGAEEELANQLNNFGNLESAEGNYDAALDLFDRAKKIRVKLGADAIVPLAVSHMTTGRAHFLKGMVSDAMDNYKQAEAIFLDQFGPKAHFMAHLNYAYGNLKLAQSPEEADQFYEKARAILEETTPFHLLLAACLYKIACLRARSGDREQALKYLDKGLTIAELREAAGDTARLLRKKAAILSEGPLDDQQSAGLLTAQAESMLAGQGGLVVSMEDETEDEWNNWVCPYWR</sequence>
<dbReference type="SUPFAM" id="SSF48452">
    <property type="entry name" value="TPR-like"/>
    <property type="match status" value="2"/>
</dbReference>
<dbReference type="Pfam" id="PF00931">
    <property type="entry name" value="NB-ARC"/>
    <property type="match status" value="1"/>
</dbReference>
<reference evidence="2 3" key="1">
    <citation type="submission" date="2024-02" db="EMBL/GenBank/DDBJ databases">
        <title>De novo assembly and annotation of 12 fungi associated with fruit tree decline syndrome in Ontario, Canada.</title>
        <authorList>
            <person name="Sulman M."/>
            <person name="Ellouze W."/>
            <person name="Ilyukhin E."/>
        </authorList>
    </citation>
    <scope>NUCLEOTIDE SEQUENCE [LARGE SCALE GENOMIC DNA]</scope>
    <source>
        <strain evidence="2 3">M169</strain>
    </source>
</reference>
<dbReference type="PRINTS" id="PR00364">
    <property type="entry name" value="DISEASERSIST"/>
</dbReference>
<feature type="domain" description="NB-ARC" evidence="1">
    <location>
        <begin position="76"/>
        <end position="208"/>
    </location>
</feature>
<dbReference type="Proteomes" id="UP001430848">
    <property type="component" value="Unassembled WGS sequence"/>
</dbReference>
<dbReference type="PANTHER" id="PTHR35205:SF1">
    <property type="entry name" value="ZU5 DOMAIN-CONTAINING PROTEIN"/>
    <property type="match status" value="1"/>
</dbReference>
<dbReference type="Gene3D" id="3.40.50.300">
    <property type="entry name" value="P-loop containing nucleotide triphosphate hydrolases"/>
    <property type="match status" value="1"/>
</dbReference>
<dbReference type="InterPro" id="IPR002182">
    <property type="entry name" value="NB-ARC"/>
</dbReference>
<organism evidence="2 3">
    <name type="scientific">Diaporthe eres</name>
    <name type="common">Phomopsis oblonga</name>
    <dbReference type="NCBI Taxonomy" id="83184"/>
    <lineage>
        <taxon>Eukaryota</taxon>
        <taxon>Fungi</taxon>
        <taxon>Dikarya</taxon>
        <taxon>Ascomycota</taxon>
        <taxon>Pezizomycotina</taxon>
        <taxon>Sordariomycetes</taxon>
        <taxon>Sordariomycetidae</taxon>
        <taxon>Diaporthales</taxon>
        <taxon>Diaporthaceae</taxon>
        <taxon>Diaporthe</taxon>
        <taxon>Diaporthe eres species complex</taxon>
    </lineage>
</organism>
<dbReference type="InterPro" id="IPR019734">
    <property type="entry name" value="TPR_rpt"/>
</dbReference>
<dbReference type="SMART" id="SM00028">
    <property type="entry name" value="TPR"/>
    <property type="match status" value="4"/>
</dbReference>
<dbReference type="PANTHER" id="PTHR35205">
    <property type="entry name" value="NB-ARC AND TPR DOMAIN PROTEIN"/>
    <property type="match status" value="1"/>
</dbReference>
<accession>A0ABR1NRV2</accession>
<dbReference type="SUPFAM" id="SSF52540">
    <property type="entry name" value="P-loop containing nucleoside triphosphate hydrolases"/>
    <property type="match status" value="1"/>
</dbReference>